<evidence type="ECO:0000313" key="1">
    <source>
        <dbReference type="EMBL" id="MED6188504.1"/>
    </source>
</evidence>
<dbReference type="Proteomes" id="UP001341840">
    <property type="component" value="Unassembled WGS sequence"/>
</dbReference>
<reference evidence="1 2" key="1">
    <citation type="journal article" date="2023" name="Plants (Basel)">
        <title>Bridging the Gap: Combining Genomics and Transcriptomics Approaches to Understand Stylosanthes scabra, an Orphan Legume from the Brazilian Caatinga.</title>
        <authorList>
            <person name="Ferreira-Neto J.R.C."/>
            <person name="da Silva M.D."/>
            <person name="Binneck E."/>
            <person name="de Melo N.F."/>
            <person name="da Silva R.H."/>
            <person name="de Melo A.L.T.M."/>
            <person name="Pandolfi V."/>
            <person name="Bustamante F.O."/>
            <person name="Brasileiro-Vidal A.C."/>
            <person name="Benko-Iseppon A.M."/>
        </authorList>
    </citation>
    <scope>NUCLEOTIDE SEQUENCE [LARGE SCALE GENOMIC DNA]</scope>
    <source>
        <tissue evidence="1">Leaves</tissue>
    </source>
</reference>
<gene>
    <name evidence="1" type="ORF">PIB30_086622</name>
</gene>
<sequence length="104" mass="11160">MPTTSTSQAPTIFASLNANGPSEQINSYDTAVSLCRNSELYSSQGATGDSASDDVMCNQTRLGSHSDSNPKDTCSSDLHHSHGHEGYYSNCCFSLRMTNFSIVL</sequence>
<dbReference type="EMBL" id="JASCZI010182734">
    <property type="protein sequence ID" value="MED6188504.1"/>
    <property type="molecule type" value="Genomic_DNA"/>
</dbReference>
<evidence type="ECO:0000313" key="2">
    <source>
        <dbReference type="Proteomes" id="UP001341840"/>
    </source>
</evidence>
<accession>A0ABU6WT56</accession>
<organism evidence="1 2">
    <name type="scientific">Stylosanthes scabra</name>
    <dbReference type="NCBI Taxonomy" id="79078"/>
    <lineage>
        <taxon>Eukaryota</taxon>
        <taxon>Viridiplantae</taxon>
        <taxon>Streptophyta</taxon>
        <taxon>Embryophyta</taxon>
        <taxon>Tracheophyta</taxon>
        <taxon>Spermatophyta</taxon>
        <taxon>Magnoliopsida</taxon>
        <taxon>eudicotyledons</taxon>
        <taxon>Gunneridae</taxon>
        <taxon>Pentapetalae</taxon>
        <taxon>rosids</taxon>
        <taxon>fabids</taxon>
        <taxon>Fabales</taxon>
        <taxon>Fabaceae</taxon>
        <taxon>Papilionoideae</taxon>
        <taxon>50 kb inversion clade</taxon>
        <taxon>dalbergioids sensu lato</taxon>
        <taxon>Dalbergieae</taxon>
        <taxon>Pterocarpus clade</taxon>
        <taxon>Stylosanthes</taxon>
    </lineage>
</organism>
<keyword evidence="2" id="KW-1185">Reference proteome</keyword>
<proteinExistence type="predicted"/>
<protein>
    <submittedName>
        <fullName evidence="1">Uncharacterized protein</fullName>
    </submittedName>
</protein>
<comment type="caution">
    <text evidence="1">The sequence shown here is derived from an EMBL/GenBank/DDBJ whole genome shotgun (WGS) entry which is preliminary data.</text>
</comment>
<name>A0ABU6WT56_9FABA</name>